<feature type="compositionally biased region" description="Polar residues" evidence="1">
    <location>
        <begin position="240"/>
        <end position="250"/>
    </location>
</feature>
<dbReference type="EMBL" id="BMRP01000005">
    <property type="protein sequence ID" value="GGU55076.1"/>
    <property type="molecule type" value="Genomic_DNA"/>
</dbReference>
<reference evidence="3" key="1">
    <citation type="journal article" date="2019" name="Int. J. Syst. Evol. Microbiol.">
        <title>The Global Catalogue of Microorganisms (GCM) 10K type strain sequencing project: providing services to taxonomists for standard genome sequencing and annotation.</title>
        <authorList>
            <consortium name="The Broad Institute Genomics Platform"/>
            <consortium name="The Broad Institute Genome Sequencing Center for Infectious Disease"/>
            <person name="Wu L."/>
            <person name="Ma J."/>
        </authorList>
    </citation>
    <scope>NUCLEOTIDE SEQUENCE [LARGE SCALE GENOMIC DNA]</scope>
    <source>
        <strain evidence="3">JCM 3399</strain>
    </source>
</reference>
<protein>
    <submittedName>
        <fullName evidence="2">Uncharacterized protein</fullName>
    </submittedName>
</protein>
<sequence length="250" mass="26508">MTQPPADALLFEVPPPPTPVERLLALADHYTQHNDRLDLLLADSTKPDPAAHAGAAQNLTTETLAAIKAIHDERLYESAELSDAVVRLKQLVYLSTASAGHGPRLARELTALAPEAVLDSATRVAGEIRRRRWSSTARSDASFSAAQQTALHEIARGHVVVTGTADRSYVHHRTARVLVGTLRSLESKDLIARTAKSAAPAFIGGPPQDRVHLTPAGVTVLAAHLTFPPATPAGPASRPATPTQTAARGR</sequence>
<proteinExistence type="predicted"/>
<evidence type="ECO:0000256" key="1">
    <source>
        <dbReference type="SAM" id="MobiDB-lite"/>
    </source>
</evidence>
<evidence type="ECO:0000313" key="2">
    <source>
        <dbReference type="EMBL" id="GGU55076.1"/>
    </source>
</evidence>
<keyword evidence="3" id="KW-1185">Reference proteome</keyword>
<dbReference type="Proteomes" id="UP000654471">
    <property type="component" value="Unassembled WGS sequence"/>
</dbReference>
<evidence type="ECO:0000313" key="3">
    <source>
        <dbReference type="Proteomes" id="UP000654471"/>
    </source>
</evidence>
<dbReference type="RefSeq" id="WP_189298488.1">
    <property type="nucleotide sequence ID" value="NZ_BMRP01000005.1"/>
</dbReference>
<organism evidence="2 3">
    <name type="scientific">Streptomyces albospinus</name>
    <dbReference type="NCBI Taxonomy" id="285515"/>
    <lineage>
        <taxon>Bacteria</taxon>
        <taxon>Bacillati</taxon>
        <taxon>Actinomycetota</taxon>
        <taxon>Actinomycetes</taxon>
        <taxon>Kitasatosporales</taxon>
        <taxon>Streptomycetaceae</taxon>
        <taxon>Streptomyces</taxon>
    </lineage>
</organism>
<gene>
    <name evidence="2" type="ORF">GCM10010211_19700</name>
</gene>
<accession>A0ABQ2UV00</accession>
<comment type="caution">
    <text evidence="2">The sequence shown here is derived from an EMBL/GenBank/DDBJ whole genome shotgun (WGS) entry which is preliminary data.</text>
</comment>
<name>A0ABQ2UV00_9ACTN</name>
<feature type="region of interest" description="Disordered" evidence="1">
    <location>
        <begin position="228"/>
        <end position="250"/>
    </location>
</feature>